<organism evidence="4 5">
    <name type="scientific">Nocardioides caeni</name>
    <dbReference type="NCBI Taxonomy" id="574700"/>
    <lineage>
        <taxon>Bacteria</taxon>
        <taxon>Bacillati</taxon>
        <taxon>Actinomycetota</taxon>
        <taxon>Actinomycetes</taxon>
        <taxon>Propionibacteriales</taxon>
        <taxon>Nocardioidaceae</taxon>
        <taxon>Nocardioides</taxon>
    </lineage>
</organism>
<feature type="domain" description="Peptidase M28" evidence="3">
    <location>
        <begin position="120"/>
        <end position="307"/>
    </location>
</feature>
<dbReference type="Gene3D" id="3.40.630.10">
    <property type="entry name" value="Zn peptidases"/>
    <property type="match status" value="1"/>
</dbReference>
<proteinExistence type="predicted"/>
<dbReference type="RefSeq" id="WP_136562201.1">
    <property type="nucleotide sequence ID" value="NZ_BAABLS010000010.1"/>
</dbReference>
<protein>
    <submittedName>
        <fullName evidence="4">M28 family peptidase</fullName>
    </submittedName>
</protein>
<feature type="chain" id="PRO_5038687043" evidence="2">
    <location>
        <begin position="18"/>
        <end position="310"/>
    </location>
</feature>
<dbReference type="SUPFAM" id="SSF53187">
    <property type="entry name" value="Zn-dependent exopeptidases"/>
    <property type="match status" value="1"/>
</dbReference>
<dbReference type="PROSITE" id="PS51257">
    <property type="entry name" value="PROKAR_LIPOPROTEIN"/>
    <property type="match status" value="1"/>
</dbReference>
<dbReference type="OrthoDB" id="345880at2"/>
<dbReference type="AlphaFoldDB" id="A0A4V6T602"/>
<name>A0A4V6T602_9ACTN</name>
<dbReference type="PANTHER" id="PTHR12147">
    <property type="entry name" value="METALLOPEPTIDASE M28 FAMILY MEMBER"/>
    <property type="match status" value="1"/>
</dbReference>
<comment type="caution">
    <text evidence="4">The sequence shown here is derived from an EMBL/GenBank/DDBJ whole genome shotgun (WGS) entry which is preliminary data.</text>
</comment>
<dbReference type="GO" id="GO:0008235">
    <property type="term" value="F:metalloexopeptidase activity"/>
    <property type="evidence" value="ECO:0007669"/>
    <property type="project" value="InterPro"/>
</dbReference>
<dbReference type="InterPro" id="IPR007484">
    <property type="entry name" value="Peptidase_M28"/>
</dbReference>
<dbReference type="Proteomes" id="UP000307087">
    <property type="component" value="Unassembled WGS sequence"/>
</dbReference>
<evidence type="ECO:0000313" key="5">
    <source>
        <dbReference type="Proteomes" id="UP000307087"/>
    </source>
</evidence>
<keyword evidence="2" id="KW-0732">Signal</keyword>
<dbReference type="InterPro" id="IPR045175">
    <property type="entry name" value="M28_fam"/>
</dbReference>
<feature type="signal peptide" evidence="2">
    <location>
        <begin position="1"/>
        <end position="17"/>
    </location>
</feature>
<evidence type="ECO:0000313" key="4">
    <source>
        <dbReference type="EMBL" id="THV16106.1"/>
    </source>
</evidence>
<evidence type="ECO:0000256" key="1">
    <source>
        <dbReference type="SAM" id="MobiDB-lite"/>
    </source>
</evidence>
<evidence type="ECO:0000256" key="2">
    <source>
        <dbReference type="SAM" id="SignalP"/>
    </source>
</evidence>
<keyword evidence="5" id="KW-1185">Reference proteome</keyword>
<accession>A0A4V6T602</accession>
<dbReference type="GO" id="GO:0006508">
    <property type="term" value="P:proteolysis"/>
    <property type="evidence" value="ECO:0007669"/>
    <property type="project" value="InterPro"/>
</dbReference>
<dbReference type="Pfam" id="PF04389">
    <property type="entry name" value="Peptidase_M28"/>
    <property type="match status" value="1"/>
</dbReference>
<dbReference type="EMBL" id="STGW01000003">
    <property type="protein sequence ID" value="THV16106.1"/>
    <property type="molecule type" value="Genomic_DNA"/>
</dbReference>
<dbReference type="PANTHER" id="PTHR12147:SF26">
    <property type="entry name" value="PEPTIDASE M28 DOMAIN-CONTAINING PROTEIN"/>
    <property type="match status" value="1"/>
</dbReference>
<feature type="region of interest" description="Disordered" evidence="1">
    <location>
        <begin position="18"/>
        <end position="51"/>
    </location>
</feature>
<sequence>MRARTAAVLLAALAATGCTDTPHRPAPTPSASSSAADPSATPTSAPARPSTFDARTAYDVVEHLAGRIGPRLATGPAFRRAADWSAQRLDAAGWVVRRQHFDVPAGDSWGVAVAAGRSQNVVAEPPGFDPTRPHLVVGAHLDTVAVAPGAEDNASGVGVVLALAEIELRSRLPTVLVLFGAEEPRGPGNDDHHYGSRHYVALLEPAQRSALGGMLSLDRVGVGTVVPLGSATEQPPTALVRAAERARVPHVAETGQRSSDHWSFVRAGLPGLRIGSSPYAGYHSADDLPAVVSVAQLRRAGRVVLAWLRG</sequence>
<reference evidence="4 5" key="1">
    <citation type="journal article" date="2009" name="Int. J. Syst. Evol. Microbiol.">
        <title>Nocardioides caeni sp. nov., isolated from wastewater.</title>
        <authorList>
            <person name="Yoon J.H."/>
            <person name="Kang S.J."/>
            <person name="Park S."/>
            <person name="Kim W."/>
            <person name="Oh T.K."/>
        </authorList>
    </citation>
    <scope>NUCLEOTIDE SEQUENCE [LARGE SCALE GENOMIC DNA]</scope>
    <source>
        <strain evidence="4 5">DSM 23134</strain>
    </source>
</reference>
<evidence type="ECO:0000259" key="3">
    <source>
        <dbReference type="Pfam" id="PF04389"/>
    </source>
</evidence>
<gene>
    <name evidence="4" type="ORF">E9934_07180</name>
</gene>
<feature type="compositionally biased region" description="Low complexity" evidence="1">
    <location>
        <begin position="29"/>
        <end position="51"/>
    </location>
</feature>